<accession>A0ACB7RI24</accession>
<evidence type="ECO:0000313" key="1">
    <source>
        <dbReference type="EMBL" id="KAH6921940.1"/>
    </source>
</evidence>
<proteinExistence type="predicted"/>
<dbReference type="EMBL" id="CM023489">
    <property type="protein sequence ID" value="KAH6921940.1"/>
    <property type="molecule type" value="Genomic_DNA"/>
</dbReference>
<gene>
    <name evidence="1" type="ORF">HPB50_006846</name>
</gene>
<keyword evidence="2" id="KW-1185">Reference proteome</keyword>
<dbReference type="Proteomes" id="UP000821845">
    <property type="component" value="Chromosome 9"/>
</dbReference>
<sequence>MAAPSSSTVATLEDTAIKDNSGKDARPVHSLVDRDWGRPLDRCDKRRRRCDTRPFSAASKYRTAQHFSTKHCDQRGFRCTICSRTFSKSVHLVDHMRTHTGERPFRCNICLRQFTQKSAMVRHRWQVHKQGKDGQDGVSFHVPQL</sequence>
<evidence type="ECO:0000313" key="2">
    <source>
        <dbReference type="Proteomes" id="UP000821845"/>
    </source>
</evidence>
<reference evidence="1" key="1">
    <citation type="submission" date="2020-05" db="EMBL/GenBank/DDBJ databases">
        <title>Large-scale comparative analyses of tick genomes elucidate their genetic diversity and vector capacities.</title>
        <authorList>
            <person name="Jia N."/>
            <person name="Wang J."/>
            <person name="Shi W."/>
            <person name="Du L."/>
            <person name="Sun Y."/>
            <person name="Zhan W."/>
            <person name="Jiang J."/>
            <person name="Wang Q."/>
            <person name="Zhang B."/>
            <person name="Ji P."/>
            <person name="Sakyi L.B."/>
            <person name="Cui X."/>
            <person name="Yuan T."/>
            <person name="Jiang B."/>
            <person name="Yang W."/>
            <person name="Lam T.T.-Y."/>
            <person name="Chang Q."/>
            <person name="Ding S."/>
            <person name="Wang X."/>
            <person name="Zhu J."/>
            <person name="Ruan X."/>
            <person name="Zhao L."/>
            <person name="Wei J."/>
            <person name="Que T."/>
            <person name="Du C."/>
            <person name="Cheng J."/>
            <person name="Dai P."/>
            <person name="Han X."/>
            <person name="Huang E."/>
            <person name="Gao Y."/>
            <person name="Liu J."/>
            <person name="Shao H."/>
            <person name="Ye R."/>
            <person name="Li L."/>
            <person name="Wei W."/>
            <person name="Wang X."/>
            <person name="Wang C."/>
            <person name="Yang T."/>
            <person name="Huo Q."/>
            <person name="Li W."/>
            <person name="Guo W."/>
            <person name="Chen H."/>
            <person name="Zhou L."/>
            <person name="Ni X."/>
            <person name="Tian J."/>
            <person name="Zhou Y."/>
            <person name="Sheng Y."/>
            <person name="Liu T."/>
            <person name="Pan Y."/>
            <person name="Xia L."/>
            <person name="Li J."/>
            <person name="Zhao F."/>
            <person name="Cao W."/>
        </authorList>
    </citation>
    <scope>NUCLEOTIDE SEQUENCE</scope>
    <source>
        <strain evidence="1">Hyas-2018</strain>
    </source>
</reference>
<name>A0ACB7RI24_HYAAI</name>
<organism evidence="1 2">
    <name type="scientific">Hyalomma asiaticum</name>
    <name type="common">Tick</name>
    <dbReference type="NCBI Taxonomy" id="266040"/>
    <lineage>
        <taxon>Eukaryota</taxon>
        <taxon>Metazoa</taxon>
        <taxon>Ecdysozoa</taxon>
        <taxon>Arthropoda</taxon>
        <taxon>Chelicerata</taxon>
        <taxon>Arachnida</taxon>
        <taxon>Acari</taxon>
        <taxon>Parasitiformes</taxon>
        <taxon>Ixodida</taxon>
        <taxon>Ixodoidea</taxon>
        <taxon>Ixodidae</taxon>
        <taxon>Hyalomminae</taxon>
        <taxon>Hyalomma</taxon>
    </lineage>
</organism>
<protein>
    <submittedName>
        <fullName evidence="1">Uncharacterized protein</fullName>
    </submittedName>
</protein>
<comment type="caution">
    <text evidence="1">The sequence shown here is derived from an EMBL/GenBank/DDBJ whole genome shotgun (WGS) entry which is preliminary data.</text>
</comment>